<evidence type="ECO:0000313" key="1">
    <source>
        <dbReference type="EMBL" id="KAG2103098.1"/>
    </source>
</evidence>
<sequence length="162" mass="17724">MQFLLSLRRKKTDRVHGATEFGGLILDLLKECLGFMTQVPCEGFSPERVPALPMLSQPCSGMELRDSGTHFAPAGDLSISSTGRFRKTYNLIMQMPAGLPPALGYTFFREHLVAFPASSSLIHRIAGITANLDNIAGNVLVVEHARGRSLLVRTRFKNPASP</sequence>
<comment type="caution">
    <text evidence="1">The sequence shown here is derived from an EMBL/GenBank/DDBJ whole genome shotgun (WGS) entry which is preliminary data.</text>
</comment>
<evidence type="ECO:0000313" key="2">
    <source>
        <dbReference type="Proteomes" id="UP000823399"/>
    </source>
</evidence>
<organism evidence="1 2">
    <name type="scientific">Suillus discolor</name>
    <dbReference type="NCBI Taxonomy" id="1912936"/>
    <lineage>
        <taxon>Eukaryota</taxon>
        <taxon>Fungi</taxon>
        <taxon>Dikarya</taxon>
        <taxon>Basidiomycota</taxon>
        <taxon>Agaricomycotina</taxon>
        <taxon>Agaricomycetes</taxon>
        <taxon>Agaricomycetidae</taxon>
        <taxon>Boletales</taxon>
        <taxon>Suillineae</taxon>
        <taxon>Suillaceae</taxon>
        <taxon>Suillus</taxon>
    </lineage>
</organism>
<protein>
    <submittedName>
        <fullName evidence="1">Uncharacterized protein</fullName>
    </submittedName>
</protein>
<gene>
    <name evidence="1" type="ORF">F5147DRAFT_284110</name>
</gene>
<dbReference type="AlphaFoldDB" id="A0A9P7F242"/>
<dbReference type="Proteomes" id="UP000823399">
    <property type="component" value="Unassembled WGS sequence"/>
</dbReference>
<proteinExistence type="predicted"/>
<name>A0A9P7F242_9AGAM</name>
<dbReference type="OrthoDB" id="2679330at2759"/>
<keyword evidence="2" id="KW-1185">Reference proteome</keyword>
<accession>A0A9P7F242</accession>
<dbReference type="RefSeq" id="XP_041290402.1">
    <property type="nucleotide sequence ID" value="XM_041429029.1"/>
</dbReference>
<dbReference type="GeneID" id="64691288"/>
<reference evidence="1" key="1">
    <citation type="journal article" date="2020" name="New Phytol.">
        <title>Comparative genomics reveals dynamic genome evolution in host specialist ectomycorrhizal fungi.</title>
        <authorList>
            <person name="Lofgren L.A."/>
            <person name="Nguyen N.H."/>
            <person name="Vilgalys R."/>
            <person name="Ruytinx J."/>
            <person name="Liao H.L."/>
            <person name="Branco S."/>
            <person name="Kuo A."/>
            <person name="LaButti K."/>
            <person name="Lipzen A."/>
            <person name="Andreopoulos W."/>
            <person name="Pangilinan J."/>
            <person name="Riley R."/>
            <person name="Hundley H."/>
            <person name="Na H."/>
            <person name="Barry K."/>
            <person name="Grigoriev I.V."/>
            <person name="Stajich J.E."/>
            <person name="Kennedy P.G."/>
        </authorList>
    </citation>
    <scope>NUCLEOTIDE SEQUENCE</scope>
    <source>
        <strain evidence="1">FC423</strain>
    </source>
</reference>
<dbReference type="EMBL" id="JABBWM010000045">
    <property type="protein sequence ID" value="KAG2103098.1"/>
    <property type="molecule type" value="Genomic_DNA"/>
</dbReference>